<gene>
    <name evidence="2" type="ORF">INT44_008716</name>
</gene>
<reference evidence="2" key="1">
    <citation type="submission" date="2020-12" db="EMBL/GenBank/DDBJ databases">
        <title>Metabolic potential, ecology and presence of endohyphal bacteria is reflected in genomic diversity of Mucoromycotina.</title>
        <authorList>
            <person name="Muszewska A."/>
            <person name="Okrasinska A."/>
            <person name="Steczkiewicz K."/>
            <person name="Drgas O."/>
            <person name="Orlowska M."/>
            <person name="Perlinska-Lenart U."/>
            <person name="Aleksandrzak-Piekarczyk T."/>
            <person name="Szatraj K."/>
            <person name="Zielenkiewicz U."/>
            <person name="Pilsyk S."/>
            <person name="Malc E."/>
            <person name="Mieczkowski P."/>
            <person name="Kruszewska J.S."/>
            <person name="Biernat P."/>
            <person name="Pawlowska J."/>
        </authorList>
    </citation>
    <scope>NUCLEOTIDE SEQUENCE</scope>
    <source>
        <strain evidence="2">WA0000051536</strain>
    </source>
</reference>
<protein>
    <submittedName>
        <fullName evidence="2">Uncharacterized protein</fullName>
    </submittedName>
</protein>
<feature type="compositionally biased region" description="Polar residues" evidence="1">
    <location>
        <begin position="40"/>
        <end position="51"/>
    </location>
</feature>
<dbReference type="Proteomes" id="UP000612746">
    <property type="component" value="Unassembled WGS sequence"/>
</dbReference>
<dbReference type="AlphaFoldDB" id="A0A8H7PXU4"/>
<organism evidence="2 3">
    <name type="scientific">Umbelopsis vinacea</name>
    <dbReference type="NCBI Taxonomy" id="44442"/>
    <lineage>
        <taxon>Eukaryota</taxon>
        <taxon>Fungi</taxon>
        <taxon>Fungi incertae sedis</taxon>
        <taxon>Mucoromycota</taxon>
        <taxon>Mucoromycotina</taxon>
        <taxon>Umbelopsidomycetes</taxon>
        <taxon>Umbelopsidales</taxon>
        <taxon>Umbelopsidaceae</taxon>
        <taxon>Umbelopsis</taxon>
    </lineage>
</organism>
<dbReference type="EMBL" id="JAEPRA010000008">
    <property type="protein sequence ID" value="KAG2181900.1"/>
    <property type="molecule type" value="Genomic_DNA"/>
</dbReference>
<evidence type="ECO:0000313" key="3">
    <source>
        <dbReference type="Proteomes" id="UP000612746"/>
    </source>
</evidence>
<evidence type="ECO:0000256" key="1">
    <source>
        <dbReference type="SAM" id="MobiDB-lite"/>
    </source>
</evidence>
<comment type="caution">
    <text evidence="2">The sequence shown here is derived from an EMBL/GenBank/DDBJ whole genome shotgun (WGS) entry which is preliminary data.</text>
</comment>
<proteinExistence type="predicted"/>
<accession>A0A8H7PXU4</accession>
<name>A0A8H7PXU4_9FUNG</name>
<feature type="region of interest" description="Disordered" evidence="1">
    <location>
        <begin position="1"/>
        <end position="57"/>
    </location>
</feature>
<keyword evidence="3" id="KW-1185">Reference proteome</keyword>
<sequence>MPLSGLFNKKGQSKTTTTKPRSKTSSPAIQQLSPAQQQQRTDNGYQLLGNQKQKKTEKKALGVVLNCQI</sequence>
<evidence type="ECO:0000313" key="2">
    <source>
        <dbReference type="EMBL" id="KAG2181900.1"/>
    </source>
</evidence>
<feature type="compositionally biased region" description="Low complexity" evidence="1">
    <location>
        <begin position="13"/>
        <end position="39"/>
    </location>
</feature>